<dbReference type="InterPro" id="IPR036565">
    <property type="entry name" value="Mur-like_cat_sf"/>
</dbReference>
<evidence type="ECO:0000256" key="4">
    <source>
        <dbReference type="ARBA" id="ARBA00022723"/>
    </source>
</evidence>
<dbReference type="Gene3D" id="3.90.190.20">
    <property type="entry name" value="Mur ligase, C-terminal domain"/>
    <property type="match status" value="1"/>
</dbReference>
<dbReference type="PANTHER" id="PTHR11136">
    <property type="entry name" value="FOLYLPOLYGLUTAMATE SYNTHASE-RELATED"/>
    <property type="match status" value="1"/>
</dbReference>
<dbReference type="GO" id="GO:0005524">
    <property type="term" value="F:ATP binding"/>
    <property type="evidence" value="ECO:0007669"/>
    <property type="project" value="UniProtKB-KW"/>
</dbReference>
<evidence type="ECO:0000256" key="10">
    <source>
        <dbReference type="PIRNR" id="PIRNR001563"/>
    </source>
</evidence>
<evidence type="ECO:0000313" key="13">
    <source>
        <dbReference type="EMBL" id="MCZ3845299.1"/>
    </source>
</evidence>
<evidence type="ECO:0000256" key="9">
    <source>
        <dbReference type="ARBA" id="ARBA00047493"/>
    </source>
</evidence>
<comment type="caution">
    <text evidence="13">The sequence shown here is derived from an EMBL/GenBank/DDBJ whole genome shotgun (WGS) entry which is preliminary data.</text>
</comment>
<dbReference type="EMBL" id="JAKHLF010000014">
    <property type="protein sequence ID" value="MCZ3845299.1"/>
    <property type="molecule type" value="Genomic_DNA"/>
</dbReference>
<dbReference type="Proteomes" id="UP001213015">
    <property type="component" value="Unassembled WGS sequence"/>
</dbReference>
<evidence type="ECO:0000256" key="2">
    <source>
        <dbReference type="ARBA" id="ARBA00013025"/>
    </source>
</evidence>
<evidence type="ECO:0000256" key="5">
    <source>
        <dbReference type="ARBA" id="ARBA00022741"/>
    </source>
</evidence>
<dbReference type="InterPro" id="IPR001645">
    <property type="entry name" value="Folylpolyglutamate_synth"/>
</dbReference>
<feature type="domain" description="Mur ligase C-terminal" evidence="11">
    <location>
        <begin position="286"/>
        <end position="402"/>
    </location>
</feature>
<keyword evidence="5 10" id="KW-0547">Nucleotide-binding</keyword>
<dbReference type="SUPFAM" id="SSF53623">
    <property type="entry name" value="MurD-like peptide ligases, catalytic domain"/>
    <property type="match status" value="1"/>
</dbReference>
<evidence type="ECO:0000256" key="1">
    <source>
        <dbReference type="ARBA" id="ARBA00008276"/>
    </source>
</evidence>
<dbReference type="Pfam" id="PF08245">
    <property type="entry name" value="Mur_ligase_M"/>
    <property type="match status" value="1"/>
</dbReference>
<comment type="similarity">
    <text evidence="1 10">Belongs to the folylpolyglutamate synthase family.</text>
</comment>
<dbReference type="InterPro" id="IPR018109">
    <property type="entry name" value="Folylpolyglutamate_synth_CS"/>
</dbReference>
<evidence type="ECO:0000259" key="11">
    <source>
        <dbReference type="Pfam" id="PF02875"/>
    </source>
</evidence>
<dbReference type="GO" id="GO:0046872">
    <property type="term" value="F:metal ion binding"/>
    <property type="evidence" value="ECO:0007669"/>
    <property type="project" value="UniProtKB-KW"/>
</dbReference>
<keyword evidence="3 10" id="KW-0436">Ligase</keyword>
<reference evidence="13" key="1">
    <citation type="submission" date="2022-01" db="EMBL/GenBank/DDBJ databases">
        <title>VMRC isolate genome collection.</title>
        <authorList>
            <person name="France M."/>
            <person name="Rutt L."/>
            <person name="Humphrys M."/>
            <person name="Ravel J."/>
        </authorList>
    </citation>
    <scope>NUCLEOTIDE SEQUENCE</scope>
    <source>
        <strain evidence="13">C0127B5</strain>
    </source>
</reference>
<dbReference type="InterPro" id="IPR036615">
    <property type="entry name" value="Mur_ligase_C_dom_sf"/>
</dbReference>
<evidence type="ECO:0000256" key="7">
    <source>
        <dbReference type="ARBA" id="ARBA00022842"/>
    </source>
</evidence>
<accession>A0AAP3M483</accession>
<dbReference type="Gene3D" id="3.40.1190.10">
    <property type="entry name" value="Mur-like, catalytic domain"/>
    <property type="match status" value="1"/>
</dbReference>
<protein>
    <recommendedName>
        <fullName evidence="2">tetrahydrofolate synthase</fullName>
        <ecNumber evidence="2">6.3.2.17</ecNumber>
    </recommendedName>
    <alternativeName>
        <fullName evidence="8">Tetrahydrofolylpolyglutamate synthase</fullName>
    </alternativeName>
</protein>
<dbReference type="RefSeq" id="WP_006586541.1">
    <property type="nucleotide sequence ID" value="NZ_CABMGH010000037.1"/>
</dbReference>
<dbReference type="PROSITE" id="PS01011">
    <property type="entry name" value="FOLYLPOLYGLU_SYNT_1"/>
    <property type="match status" value="1"/>
</dbReference>
<dbReference type="GO" id="GO:0005737">
    <property type="term" value="C:cytoplasm"/>
    <property type="evidence" value="ECO:0007669"/>
    <property type="project" value="TreeGrafter"/>
</dbReference>
<name>A0AAP3M483_9LACO</name>
<dbReference type="NCBIfam" id="TIGR01499">
    <property type="entry name" value="folC"/>
    <property type="match status" value="1"/>
</dbReference>
<keyword evidence="7" id="KW-0460">Magnesium</keyword>
<dbReference type="PANTHER" id="PTHR11136:SF0">
    <property type="entry name" value="DIHYDROFOLATE SYNTHETASE-RELATED"/>
    <property type="match status" value="1"/>
</dbReference>
<dbReference type="SUPFAM" id="SSF53244">
    <property type="entry name" value="MurD-like peptide ligases, peptide-binding domain"/>
    <property type="match status" value="1"/>
</dbReference>
<evidence type="ECO:0000256" key="6">
    <source>
        <dbReference type="ARBA" id="ARBA00022840"/>
    </source>
</evidence>
<sequence length="418" mass="47530">MNKFNTLSDFLNYLYALPRLHKKSDLSYIKQVLAEMDNPQDKVKTVHVTGTNGKGSTCYYISNLLEKAGQKTGLFVSPYIREFNERIQLNSQNISIEDLLVGANYIYQILQKLKIELVTFEYEVALAFWYFAKKRCNYAVIEVGIGARHDKTNVIIPEVSVITTVGLDHEKIIGPTLQDIAFEKAGIIKDKRPVVLGNVPESILPIIQKEAQVKSAPMYQLNKDFSVMSAENKLLVHTKMGIYQFESRPLVEGFDIAIACQVLSLLNLSILPTEIEKIINLTKIPGRYQIIKTKPTIILDGAHNMQAMNNLIDFVNAEKNKGQIYVLITMMKDKDLSEVFTLFNHNEKITLTTIDYPRAAKKADFPAEVLEKYKYRKNAIQAYIDLKKNLKENDTLVVTGSFYLVSQILNFQEKIDAS</sequence>
<dbReference type="GO" id="GO:0004326">
    <property type="term" value="F:tetrahydrofolylpolyglutamate synthase activity"/>
    <property type="evidence" value="ECO:0007669"/>
    <property type="project" value="UniProtKB-EC"/>
</dbReference>
<evidence type="ECO:0000256" key="3">
    <source>
        <dbReference type="ARBA" id="ARBA00022598"/>
    </source>
</evidence>
<dbReference type="PIRSF" id="PIRSF001563">
    <property type="entry name" value="Folylpolyglu_synth"/>
    <property type="match status" value="1"/>
</dbReference>
<dbReference type="EC" id="6.3.2.17" evidence="2"/>
<dbReference type="AlphaFoldDB" id="A0AAP3M483"/>
<dbReference type="Pfam" id="PF02875">
    <property type="entry name" value="Mur_ligase_C"/>
    <property type="match status" value="1"/>
</dbReference>
<evidence type="ECO:0000313" key="14">
    <source>
        <dbReference type="Proteomes" id="UP001213015"/>
    </source>
</evidence>
<feature type="domain" description="Mur ligase central" evidence="12">
    <location>
        <begin position="48"/>
        <end position="220"/>
    </location>
</feature>
<evidence type="ECO:0000259" key="12">
    <source>
        <dbReference type="Pfam" id="PF08245"/>
    </source>
</evidence>
<dbReference type="InterPro" id="IPR004101">
    <property type="entry name" value="Mur_ligase_C"/>
</dbReference>
<evidence type="ECO:0000256" key="8">
    <source>
        <dbReference type="ARBA" id="ARBA00030592"/>
    </source>
</evidence>
<proteinExistence type="inferred from homology"/>
<dbReference type="GeneID" id="97459278"/>
<keyword evidence="4" id="KW-0479">Metal-binding</keyword>
<gene>
    <name evidence="13" type="ORF">L2422_07315</name>
</gene>
<dbReference type="InterPro" id="IPR013221">
    <property type="entry name" value="Mur_ligase_cen"/>
</dbReference>
<dbReference type="GO" id="GO:0008841">
    <property type="term" value="F:dihydrofolate synthase activity"/>
    <property type="evidence" value="ECO:0007669"/>
    <property type="project" value="TreeGrafter"/>
</dbReference>
<comment type="catalytic activity">
    <reaction evidence="9">
        <text>(6S)-5,6,7,8-tetrahydrofolyl-(gamma-L-Glu)(n) + L-glutamate + ATP = (6S)-5,6,7,8-tetrahydrofolyl-(gamma-L-Glu)(n+1) + ADP + phosphate + H(+)</text>
        <dbReference type="Rhea" id="RHEA:10580"/>
        <dbReference type="Rhea" id="RHEA-COMP:14738"/>
        <dbReference type="Rhea" id="RHEA-COMP:14740"/>
        <dbReference type="ChEBI" id="CHEBI:15378"/>
        <dbReference type="ChEBI" id="CHEBI:29985"/>
        <dbReference type="ChEBI" id="CHEBI:30616"/>
        <dbReference type="ChEBI" id="CHEBI:43474"/>
        <dbReference type="ChEBI" id="CHEBI:141005"/>
        <dbReference type="ChEBI" id="CHEBI:456216"/>
        <dbReference type="EC" id="6.3.2.17"/>
    </reaction>
</comment>
<keyword evidence="6 10" id="KW-0067">ATP-binding</keyword>
<organism evidence="13 14">
    <name type="scientific">Lactobacillus mulieris</name>
    <dbReference type="NCBI Taxonomy" id="2508708"/>
    <lineage>
        <taxon>Bacteria</taxon>
        <taxon>Bacillati</taxon>
        <taxon>Bacillota</taxon>
        <taxon>Bacilli</taxon>
        <taxon>Lactobacillales</taxon>
        <taxon>Lactobacillaceae</taxon>
        <taxon>Lactobacillus</taxon>
    </lineage>
</organism>